<organism evidence="1 2">
    <name type="scientific">Brassica cretica</name>
    <name type="common">Mustard</name>
    <dbReference type="NCBI Taxonomy" id="69181"/>
    <lineage>
        <taxon>Eukaryota</taxon>
        <taxon>Viridiplantae</taxon>
        <taxon>Streptophyta</taxon>
        <taxon>Embryophyta</taxon>
        <taxon>Tracheophyta</taxon>
        <taxon>Spermatophyta</taxon>
        <taxon>Magnoliopsida</taxon>
        <taxon>eudicotyledons</taxon>
        <taxon>Gunneridae</taxon>
        <taxon>Pentapetalae</taxon>
        <taxon>rosids</taxon>
        <taxon>malvids</taxon>
        <taxon>Brassicales</taxon>
        <taxon>Brassicaceae</taxon>
        <taxon>Brassiceae</taxon>
        <taxon>Brassica</taxon>
    </lineage>
</organism>
<reference evidence="1 2" key="1">
    <citation type="journal article" date="2020" name="BMC Genomics">
        <title>Intraspecific diversification of the crop wild relative Brassica cretica Lam. using demographic model selection.</title>
        <authorList>
            <person name="Kioukis A."/>
            <person name="Michalopoulou V.A."/>
            <person name="Briers L."/>
            <person name="Pirintsos S."/>
            <person name="Studholme D.J."/>
            <person name="Pavlidis P."/>
            <person name="Sarris P.F."/>
        </authorList>
    </citation>
    <scope>NUCLEOTIDE SEQUENCE [LARGE SCALE GENOMIC DNA]</scope>
    <source>
        <strain evidence="2">cv. PFS-1207/04</strain>
    </source>
</reference>
<protein>
    <submittedName>
        <fullName evidence="1">Uncharacterized protein</fullName>
    </submittedName>
</protein>
<evidence type="ECO:0000313" key="2">
    <source>
        <dbReference type="Proteomes" id="UP000266723"/>
    </source>
</evidence>
<gene>
    <name evidence="1" type="ORF">DY000_02040855</name>
</gene>
<sequence length="118" mass="12446">MTSIKRLKHGRGVLFTPPLPRLARAVGAGYGGPSGSIDSAGEGVGQMGTHEGMAREAGRSLGYQRRVPLIFIRVQGNQPAIGGFYSGCHLEIAESPLGGTPAPVLGTTPFLREMEIFR</sequence>
<name>A0ABQ7B9H3_BRACR</name>
<keyword evidence="2" id="KW-1185">Reference proteome</keyword>
<dbReference type="EMBL" id="QGKV02001507">
    <property type="protein sequence ID" value="KAF3528810.1"/>
    <property type="molecule type" value="Genomic_DNA"/>
</dbReference>
<proteinExistence type="predicted"/>
<accession>A0ABQ7B9H3</accession>
<evidence type="ECO:0000313" key="1">
    <source>
        <dbReference type="EMBL" id="KAF3528810.1"/>
    </source>
</evidence>
<comment type="caution">
    <text evidence="1">The sequence shown here is derived from an EMBL/GenBank/DDBJ whole genome shotgun (WGS) entry which is preliminary data.</text>
</comment>
<dbReference type="Proteomes" id="UP000266723">
    <property type="component" value="Unassembled WGS sequence"/>
</dbReference>